<dbReference type="Pfam" id="PF13560">
    <property type="entry name" value="HTH_31"/>
    <property type="match status" value="1"/>
</dbReference>
<sequence>MVITFFSLDNEEKRGITVSNELYKSKTYMTVLGRHIRNRRKIRDVSIQKLAEDTGFSINHVNNVELGHSHPATGLFHAICDVLQIDATSFLMEVRDEVDMLFQEEEEQ</sequence>
<evidence type="ECO:0000313" key="2">
    <source>
        <dbReference type="EMBL" id="MEQ2467851.1"/>
    </source>
</evidence>
<dbReference type="EMBL" id="JBBMFN010000067">
    <property type="protein sequence ID" value="MEQ2467851.1"/>
    <property type="molecule type" value="Genomic_DNA"/>
</dbReference>
<dbReference type="SMART" id="SM00530">
    <property type="entry name" value="HTH_XRE"/>
    <property type="match status" value="1"/>
</dbReference>
<name>A0ABV1F3C8_9BACI</name>
<organism evidence="2 3">
    <name type="scientific">Niallia hominis</name>
    <dbReference type="NCBI Taxonomy" id="3133173"/>
    <lineage>
        <taxon>Bacteria</taxon>
        <taxon>Bacillati</taxon>
        <taxon>Bacillota</taxon>
        <taxon>Bacilli</taxon>
        <taxon>Bacillales</taxon>
        <taxon>Bacillaceae</taxon>
        <taxon>Niallia</taxon>
    </lineage>
</organism>
<dbReference type="CDD" id="cd00093">
    <property type="entry name" value="HTH_XRE"/>
    <property type="match status" value="1"/>
</dbReference>
<comment type="caution">
    <text evidence="2">The sequence shown here is derived from an EMBL/GenBank/DDBJ whole genome shotgun (WGS) entry which is preliminary data.</text>
</comment>
<dbReference type="Proteomes" id="UP001465426">
    <property type="component" value="Unassembled WGS sequence"/>
</dbReference>
<accession>A0ABV1F3C8</accession>
<evidence type="ECO:0000259" key="1">
    <source>
        <dbReference type="PROSITE" id="PS50943"/>
    </source>
</evidence>
<dbReference type="InterPro" id="IPR001387">
    <property type="entry name" value="Cro/C1-type_HTH"/>
</dbReference>
<dbReference type="Gene3D" id="1.10.260.40">
    <property type="entry name" value="lambda repressor-like DNA-binding domains"/>
    <property type="match status" value="1"/>
</dbReference>
<reference evidence="2 3" key="1">
    <citation type="submission" date="2024-03" db="EMBL/GenBank/DDBJ databases">
        <title>Human intestinal bacterial collection.</title>
        <authorList>
            <person name="Pauvert C."/>
            <person name="Hitch T.C.A."/>
            <person name="Clavel T."/>
        </authorList>
    </citation>
    <scope>NUCLEOTIDE SEQUENCE [LARGE SCALE GENOMIC DNA]</scope>
    <source>
        <strain evidence="2 3">CLA-SR-H024</strain>
    </source>
</reference>
<keyword evidence="3" id="KW-1185">Reference proteome</keyword>
<dbReference type="InterPro" id="IPR010982">
    <property type="entry name" value="Lambda_DNA-bd_dom_sf"/>
</dbReference>
<dbReference type="PROSITE" id="PS50943">
    <property type="entry name" value="HTH_CROC1"/>
    <property type="match status" value="1"/>
</dbReference>
<gene>
    <name evidence="2" type="ORF">WMO63_19510</name>
</gene>
<dbReference type="SUPFAM" id="SSF47413">
    <property type="entry name" value="lambda repressor-like DNA-binding domains"/>
    <property type="match status" value="1"/>
</dbReference>
<protein>
    <submittedName>
        <fullName evidence="2">Helix-turn-helix transcriptional regulator</fullName>
    </submittedName>
</protein>
<proteinExistence type="predicted"/>
<evidence type="ECO:0000313" key="3">
    <source>
        <dbReference type="Proteomes" id="UP001465426"/>
    </source>
</evidence>
<feature type="domain" description="HTH cro/C1-type" evidence="1">
    <location>
        <begin position="36"/>
        <end position="90"/>
    </location>
</feature>